<dbReference type="Proteomes" id="UP000636709">
    <property type="component" value="Unassembled WGS sequence"/>
</dbReference>
<keyword evidence="8" id="KW-1185">Reference proteome</keyword>
<keyword evidence="4 5" id="KW-0472">Membrane</keyword>
<dbReference type="Pfam" id="PF03168">
    <property type="entry name" value="LEA_2"/>
    <property type="match status" value="1"/>
</dbReference>
<organism evidence="7 8">
    <name type="scientific">Digitaria exilis</name>
    <dbReference type="NCBI Taxonomy" id="1010633"/>
    <lineage>
        <taxon>Eukaryota</taxon>
        <taxon>Viridiplantae</taxon>
        <taxon>Streptophyta</taxon>
        <taxon>Embryophyta</taxon>
        <taxon>Tracheophyta</taxon>
        <taxon>Spermatophyta</taxon>
        <taxon>Magnoliopsida</taxon>
        <taxon>Liliopsida</taxon>
        <taxon>Poales</taxon>
        <taxon>Poaceae</taxon>
        <taxon>PACMAD clade</taxon>
        <taxon>Panicoideae</taxon>
        <taxon>Panicodae</taxon>
        <taxon>Paniceae</taxon>
        <taxon>Anthephorinae</taxon>
        <taxon>Digitaria</taxon>
    </lineage>
</organism>
<evidence type="ECO:0000313" key="7">
    <source>
        <dbReference type="EMBL" id="KAF8689532.1"/>
    </source>
</evidence>
<reference evidence="7" key="1">
    <citation type="submission" date="2020-07" db="EMBL/GenBank/DDBJ databases">
        <title>Genome sequence and genetic diversity analysis of an under-domesticated orphan crop, white fonio (Digitaria exilis).</title>
        <authorList>
            <person name="Bennetzen J.L."/>
            <person name="Chen S."/>
            <person name="Ma X."/>
            <person name="Wang X."/>
            <person name="Yssel A.E.J."/>
            <person name="Chaluvadi S.R."/>
            <person name="Johnson M."/>
            <person name="Gangashetty P."/>
            <person name="Hamidou F."/>
            <person name="Sanogo M.D."/>
            <person name="Zwaenepoel A."/>
            <person name="Wallace J."/>
            <person name="Van De Peer Y."/>
            <person name="Van Deynze A."/>
        </authorList>
    </citation>
    <scope>NUCLEOTIDE SEQUENCE</scope>
    <source>
        <tissue evidence="7">Leaves</tissue>
    </source>
</reference>
<dbReference type="GO" id="GO:0098542">
    <property type="term" value="P:defense response to other organism"/>
    <property type="evidence" value="ECO:0007669"/>
    <property type="project" value="InterPro"/>
</dbReference>
<dbReference type="InterPro" id="IPR044839">
    <property type="entry name" value="NDR1-like"/>
</dbReference>
<evidence type="ECO:0000256" key="1">
    <source>
        <dbReference type="ARBA" id="ARBA00004167"/>
    </source>
</evidence>
<protein>
    <recommendedName>
        <fullName evidence="6">Late embryogenesis abundant protein LEA-2 subgroup domain-containing protein</fullName>
    </recommendedName>
</protein>
<name>A0A835B6Z1_9POAL</name>
<evidence type="ECO:0000256" key="5">
    <source>
        <dbReference type="SAM" id="Phobius"/>
    </source>
</evidence>
<dbReference type="PANTHER" id="PTHR31234:SF72">
    <property type="entry name" value="NDR1_HIN1-LIKE PROTEIN 6"/>
    <property type="match status" value="1"/>
</dbReference>
<keyword evidence="3 5" id="KW-1133">Transmembrane helix</keyword>
<dbReference type="PANTHER" id="PTHR31234">
    <property type="entry name" value="LATE EMBRYOGENESIS ABUNDANT (LEA) HYDROXYPROLINE-RICH GLYCOPROTEIN FAMILY"/>
    <property type="match status" value="1"/>
</dbReference>
<dbReference type="GO" id="GO:0005886">
    <property type="term" value="C:plasma membrane"/>
    <property type="evidence" value="ECO:0007669"/>
    <property type="project" value="TreeGrafter"/>
</dbReference>
<dbReference type="AlphaFoldDB" id="A0A835B6Z1"/>
<dbReference type="EMBL" id="JACEFO010002015">
    <property type="protein sequence ID" value="KAF8689532.1"/>
    <property type="molecule type" value="Genomic_DNA"/>
</dbReference>
<accession>A0A835B6Z1</accession>
<sequence length="231" mass="25027">MALLETIHEVDVDLESGLAPAPRSTAAAAISTNQKRRKRSGCCCCWGLISFILLATALIGALYLALDPKLPRYTMDALTVTAFDMDDDLTARAQFNASVRFENPNRAIGIRYEEGSSLSVWFGEYRLSEGALPAFYQGHGDAALVCVAMSEARLRGTGVVEAMRHVNGDGAGELPLVFRGEVPVRVKVGPFTTPRVTPSVRCDLVLDRLATEGSVRVKSMDCKFSIKLRSG</sequence>
<evidence type="ECO:0000256" key="4">
    <source>
        <dbReference type="ARBA" id="ARBA00023136"/>
    </source>
</evidence>
<gene>
    <name evidence="7" type="ORF">HU200_041863</name>
</gene>
<proteinExistence type="predicted"/>
<comment type="caution">
    <text evidence="7">The sequence shown here is derived from an EMBL/GenBank/DDBJ whole genome shotgun (WGS) entry which is preliminary data.</text>
</comment>
<feature type="transmembrane region" description="Helical" evidence="5">
    <location>
        <begin position="43"/>
        <end position="66"/>
    </location>
</feature>
<comment type="subcellular location">
    <subcellularLocation>
        <location evidence="1">Membrane</location>
        <topology evidence="1">Single-pass membrane protein</topology>
    </subcellularLocation>
</comment>
<dbReference type="OrthoDB" id="1917746at2759"/>
<evidence type="ECO:0000256" key="3">
    <source>
        <dbReference type="ARBA" id="ARBA00022989"/>
    </source>
</evidence>
<dbReference type="InterPro" id="IPR004864">
    <property type="entry name" value="LEA_2"/>
</dbReference>
<feature type="domain" description="Late embryogenesis abundant protein LEA-2 subgroup" evidence="6">
    <location>
        <begin position="99"/>
        <end position="202"/>
    </location>
</feature>
<keyword evidence="2 5" id="KW-0812">Transmembrane</keyword>
<evidence type="ECO:0000256" key="2">
    <source>
        <dbReference type="ARBA" id="ARBA00022692"/>
    </source>
</evidence>
<evidence type="ECO:0000259" key="6">
    <source>
        <dbReference type="Pfam" id="PF03168"/>
    </source>
</evidence>
<evidence type="ECO:0000313" key="8">
    <source>
        <dbReference type="Proteomes" id="UP000636709"/>
    </source>
</evidence>